<proteinExistence type="predicted"/>
<evidence type="ECO:0008006" key="4">
    <source>
        <dbReference type="Google" id="ProtNLM"/>
    </source>
</evidence>
<gene>
    <name evidence="2" type="ORF">IDJ77_03605</name>
</gene>
<comment type="caution">
    <text evidence="2">The sequence shown here is derived from an EMBL/GenBank/DDBJ whole genome shotgun (WGS) entry which is preliminary data.</text>
</comment>
<keyword evidence="3" id="KW-1185">Reference proteome</keyword>
<reference evidence="2 3" key="1">
    <citation type="submission" date="2020-09" db="EMBL/GenBank/DDBJ databases">
        <title>Novel species of Mucilaginibacter isolated from a glacier on the Tibetan Plateau.</title>
        <authorList>
            <person name="Liu Q."/>
            <person name="Xin Y.-H."/>
        </authorList>
    </citation>
    <scope>NUCLEOTIDE SEQUENCE [LARGE SCALE GENOMIC DNA]</scope>
    <source>
        <strain evidence="2 3">ZT4R22</strain>
    </source>
</reference>
<feature type="transmembrane region" description="Helical" evidence="1">
    <location>
        <begin position="62"/>
        <end position="84"/>
    </location>
</feature>
<keyword evidence="1" id="KW-0812">Transmembrane</keyword>
<dbReference type="Proteomes" id="UP000606600">
    <property type="component" value="Unassembled WGS sequence"/>
</dbReference>
<organism evidence="2 3">
    <name type="scientific">Mucilaginibacter pankratovii</name>
    <dbReference type="NCBI Taxonomy" id="2772110"/>
    <lineage>
        <taxon>Bacteria</taxon>
        <taxon>Pseudomonadati</taxon>
        <taxon>Bacteroidota</taxon>
        <taxon>Sphingobacteriia</taxon>
        <taxon>Sphingobacteriales</taxon>
        <taxon>Sphingobacteriaceae</taxon>
        <taxon>Mucilaginibacter</taxon>
    </lineage>
</organism>
<evidence type="ECO:0000256" key="1">
    <source>
        <dbReference type="SAM" id="Phobius"/>
    </source>
</evidence>
<dbReference type="RefSeq" id="WP_191187564.1">
    <property type="nucleotide sequence ID" value="NZ_JACWMY010000002.1"/>
</dbReference>
<protein>
    <recommendedName>
        <fullName evidence="4">DUF1440 domain-containing protein</fullName>
    </recommendedName>
</protein>
<sequence>MPNKNTPGLLLTGIVAALIAGSLDALAAVYILAAGQGKMVFQYIAAGAIGREAAFLGGNRSILIGVGFHYLIAAIFTLIFFIFYQREAILRRNAGVVAFVYGILMWVIMNLLVLPVSKLKIDINKFTFKGTVTGMAILIICVALPIVLARYWYENKRKTA</sequence>
<keyword evidence="1" id="KW-1133">Transmembrane helix</keyword>
<evidence type="ECO:0000313" key="3">
    <source>
        <dbReference type="Proteomes" id="UP000606600"/>
    </source>
</evidence>
<keyword evidence="1" id="KW-0472">Membrane</keyword>
<dbReference type="EMBL" id="JACWMY010000002">
    <property type="protein sequence ID" value="MBD1362886.1"/>
    <property type="molecule type" value="Genomic_DNA"/>
</dbReference>
<feature type="transmembrane region" description="Helical" evidence="1">
    <location>
        <begin position="96"/>
        <end position="114"/>
    </location>
</feature>
<feature type="transmembrane region" description="Helical" evidence="1">
    <location>
        <begin position="134"/>
        <end position="153"/>
    </location>
</feature>
<name>A0ABR7WL30_9SPHI</name>
<evidence type="ECO:0000313" key="2">
    <source>
        <dbReference type="EMBL" id="MBD1362886.1"/>
    </source>
</evidence>
<accession>A0ABR7WL30</accession>